<name>A0A915PNF6_9BILA</name>
<reference evidence="3" key="1">
    <citation type="submission" date="2022-11" db="UniProtKB">
        <authorList>
            <consortium name="WormBaseParasite"/>
        </authorList>
    </citation>
    <scope>IDENTIFICATION</scope>
</reference>
<dbReference type="Proteomes" id="UP000887581">
    <property type="component" value="Unplaced"/>
</dbReference>
<sequence length="781" mass="88351">MISRLIGSLSGEINVVIPMQLEGEAEILAYGVDFRLESALKRSETGAARVSTISCRTTIQFINIEIYNGGITGIALNLFKQGISEQIRSLIQALICKKVTQFINEDFNEKLLQTQTKTSLLNAVRINTFGALVGLPNGQELIETFRAFNIGISYPFFEEVISRTSTNFRLSEDPSCYEDTVEISNIGEVSVTATETKRTPFSAAPMSWPNKPVNDAMIHLLISDYIANALLYHAFSEHLLQFVVDDKTISSLGPLLRTSCTTGVCFADVIPQISEQYPNSKVQLIFTPTRAPVVLFQEKLGGVLMINVNGLVFLYIKADNETSRQAATFALDIVANVHLHIENNTLLGKTSMDSFQLEKKYGDIDISDDELSDIALLSSEMLQRSINNFLSTGFPIPIPKVLRMNITELQILDRNVFISAKFDLDRRRSTVEYIKCKRNHVQVSPSNSSKQKSVDNRLISSVHESDEVCTIGVPELLIRATIASYGRPHFRTYISSRLRLEYVYRKSLEEKQRSINKKRQAVKKYIDEDKPLPTHLRKHAIKLQQDAEWGGEISPIDDEYRYAGAVDPKVVLTTSREPSAKLKIFLKEMRLMFPNAQRINRGHYDIKKLMQACKANDITDFILLHETRGNPDGMIVCHLPFGPTAYFTLANVVMRHDVPDCGTMSEEYPHLIFDGLNSPLGRRLTTILKHLFPVPKIDSRRIITFSNTQDFISFRHHTYSKDEHGEIVLKEIGPRFEMRPYLIKMGTIDNADAEKAEWALRSYTNSARKRPPMLSLPIDDE</sequence>
<feature type="domain" description="Brix" evidence="1">
    <location>
        <begin position="568"/>
        <end position="749"/>
    </location>
</feature>
<dbReference type="GO" id="GO:0032040">
    <property type="term" value="C:small-subunit processome"/>
    <property type="evidence" value="ECO:0007669"/>
    <property type="project" value="TreeGrafter"/>
</dbReference>
<dbReference type="GO" id="GO:0034457">
    <property type="term" value="C:Mpp10 complex"/>
    <property type="evidence" value="ECO:0007669"/>
    <property type="project" value="UniProtKB-ARBA"/>
</dbReference>
<dbReference type="PANTHER" id="PTHR22734:SF2">
    <property type="entry name" value="U3 SMALL NUCLEOLAR RIBONUCLEOPROTEIN PROTEIN IMP4"/>
    <property type="match status" value="1"/>
</dbReference>
<dbReference type="SMART" id="SM00329">
    <property type="entry name" value="BPI2"/>
    <property type="match status" value="1"/>
</dbReference>
<dbReference type="InterPro" id="IPR044281">
    <property type="entry name" value="IMP4/RPF1"/>
</dbReference>
<dbReference type="SMART" id="SM00879">
    <property type="entry name" value="Brix"/>
    <property type="match status" value="1"/>
</dbReference>
<dbReference type="GO" id="GO:0030515">
    <property type="term" value="F:snoRNA binding"/>
    <property type="evidence" value="ECO:0007669"/>
    <property type="project" value="TreeGrafter"/>
</dbReference>
<dbReference type="Gene3D" id="3.40.50.10480">
    <property type="entry name" value="Probable brix-domain ribosomal biogenesis protein"/>
    <property type="match status" value="1"/>
</dbReference>
<dbReference type="AlphaFoldDB" id="A0A915PNF6"/>
<dbReference type="InterPro" id="IPR007109">
    <property type="entry name" value="Brix"/>
</dbReference>
<evidence type="ECO:0000313" key="2">
    <source>
        <dbReference type="Proteomes" id="UP000887581"/>
    </source>
</evidence>
<dbReference type="SUPFAM" id="SSF55394">
    <property type="entry name" value="Bactericidal permeability-increasing protein, BPI"/>
    <property type="match status" value="2"/>
</dbReference>
<dbReference type="GO" id="GO:0008289">
    <property type="term" value="F:lipid binding"/>
    <property type="evidence" value="ECO:0007669"/>
    <property type="project" value="InterPro"/>
</dbReference>
<dbReference type="GO" id="GO:0006364">
    <property type="term" value="P:rRNA processing"/>
    <property type="evidence" value="ECO:0007669"/>
    <property type="project" value="InterPro"/>
</dbReference>
<organism evidence="2 3">
    <name type="scientific">Setaria digitata</name>
    <dbReference type="NCBI Taxonomy" id="48799"/>
    <lineage>
        <taxon>Eukaryota</taxon>
        <taxon>Metazoa</taxon>
        <taxon>Ecdysozoa</taxon>
        <taxon>Nematoda</taxon>
        <taxon>Chromadorea</taxon>
        <taxon>Rhabditida</taxon>
        <taxon>Spirurina</taxon>
        <taxon>Spiruromorpha</taxon>
        <taxon>Filarioidea</taxon>
        <taxon>Setariidae</taxon>
        <taxon>Setaria</taxon>
    </lineage>
</organism>
<dbReference type="GO" id="GO:0042274">
    <property type="term" value="P:ribosomal small subunit biogenesis"/>
    <property type="evidence" value="ECO:0007669"/>
    <property type="project" value="UniProtKB-ARBA"/>
</dbReference>
<dbReference type="GO" id="GO:0005654">
    <property type="term" value="C:nucleoplasm"/>
    <property type="evidence" value="ECO:0007669"/>
    <property type="project" value="UniProtKB-ARBA"/>
</dbReference>
<dbReference type="SUPFAM" id="SSF52954">
    <property type="entry name" value="Class II aaRS ABD-related"/>
    <property type="match status" value="1"/>
</dbReference>
<dbReference type="Pfam" id="PF04427">
    <property type="entry name" value="Brix"/>
    <property type="match status" value="1"/>
</dbReference>
<dbReference type="InterPro" id="IPR001124">
    <property type="entry name" value="Lipid-bd_serum_glycop_C"/>
</dbReference>
<dbReference type="Gene3D" id="3.15.20.10">
    <property type="entry name" value="Bactericidal permeability-increasing protein, domain 2"/>
    <property type="match status" value="1"/>
</dbReference>
<dbReference type="Gene3D" id="3.15.10.10">
    <property type="entry name" value="Bactericidal permeability-increasing protein, domain 1"/>
    <property type="match status" value="1"/>
</dbReference>
<dbReference type="Pfam" id="PF02886">
    <property type="entry name" value="LBP_BPI_CETP_C"/>
    <property type="match status" value="1"/>
</dbReference>
<proteinExistence type="predicted"/>
<dbReference type="FunFam" id="3.40.50.10480:FF:000001">
    <property type="entry name" value="IMP4, U3 small nucleolar ribonucleoprotein"/>
    <property type="match status" value="1"/>
</dbReference>
<dbReference type="InterPro" id="IPR017943">
    <property type="entry name" value="Bactericidal_perm-incr_a/b_dom"/>
</dbReference>
<protein>
    <submittedName>
        <fullName evidence="3">Brix domain-containing protein</fullName>
    </submittedName>
</protein>
<dbReference type="PANTHER" id="PTHR22734">
    <property type="entry name" value="U3 SMALL NUCLEOLAR RIBONUCLEOPROTEIN PROTEIN IMP4"/>
    <property type="match status" value="1"/>
</dbReference>
<dbReference type="PROSITE" id="PS50833">
    <property type="entry name" value="BRIX"/>
    <property type="match status" value="1"/>
</dbReference>
<dbReference type="GO" id="GO:0042134">
    <property type="term" value="F:rRNA primary transcript binding"/>
    <property type="evidence" value="ECO:0007669"/>
    <property type="project" value="InterPro"/>
</dbReference>
<dbReference type="WBParaSite" id="sdigi.contig272.g6931.t1">
    <property type="protein sequence ID" value="sdigi.contig272.g6931.t1"/>
    <property type="gene ID" value="sdigi.contig272.g6931"/>
</dbReference>
<keyword evidence="2" id="KW-1185">Reference proteome</keyword>
<dbReference type="Pfam" id="PF01273">
    <property type="entry name" value="LBP_BPI_CETP"/>
    <property type="match status" value="1"/>
</dbReference>
<evidence type="ECO:0000259" key="1">
    <source>
        <dbReference type="PROSITE" id="PS50833"/>
    </source>
</evidence>
<dbReference type="InterPro" id="IPR017942">
    <property type="entry name" value="Lipid-bd_serum_glycop_N"/>
</dbReference>
<accession>A0A915PNF6</accession>
<evidence type="ECO:0000313" key="3">
    <source>
        <dbReference type="WBParaSite" id="sdigi.contig272.g6931.t1"/>
    </source>
</evidence>